<dbReference type="AlphaFoldDB" id="A0ABD4HMT9"/>
<dbReference type="Proteomes" id="UP000571857">
    <property type="component" value="Unassembled WGS sequence"/>
</dbReference>
<name>A0ABD4HMT9_ENTGA</name>
<evidence type="ECO:0000259" key="2">
    <source>
        <dbReference type="Pfam" id="PF03432"/>
    </source>
</evidence>
<dbReference type="EMBL" id="JABXJK010000048">
    <property type="protein sequence ID" value="MBA0972807.1"/>
    <property type="molecule type" value="Genomic_DNA"/>
</dbReference>
<keyword evidence="1" id="KW-0175">Coiled coil</keyword>
<dbReference type="Pfam" id="PF03432">
    <property type="entry name" value="Relaxase"/>
    <property type="match status" value="1"/>
</dbReference>
<evidence type="ECO:0000313" key="5">
    <source>
        <dbReference type="Proteomes" id="UP000571857"/>
    </source>
</evidence>
<feature type="domain" description="MobA/VirD2-like nuclease" evidence="2">
    <location>
        <begin position="21"/>
        <end position="159"/>
    </location>
</feature>
<proteinExistence type="predicted"/>
<protein>
    <submittedName>
        <fullName evidence="4">Relaxase/mobilization nuclease domain-containing protein</fullName>
    </submittedName>
</protein>
<gene>
    <name evidence="4" type="ORF">HWH42_09470</name>
</gene>
<organism evidence="4 5">
    <name type="scientific">Enterococcus gallinarum</name>
    <dbReference type="NCBI Taxonomy" id="1353"/>
    <lineage>
        <taxon>Bacteria</taxon>
        <taxon>Bacillati</taxon>
        <taxon>Bacillota</taxon>
        <taxon>Bacilli</taxon>
        <taxon>Lactobacillales</taxon>
        <taxon>Enterococcaceae</taxon>
        <taxon>Enterococcus</taxon>
    </lineage>
</organism>
<feature type="coiled-coil region" evidence="1">
    <location>
        <begin position="449"/>
        <end position="483"/>
    </location>
</feature>
<dbReference type="Pfam" id="PF20874">
    <property type="entry name" value="Relaxase_M"/>
    <property type="match status" value="1"/>
</dbReference>
<feature type="domain" description="Group II intron-interrupted relaxase LtrB central" evidence="3">
    <location>
        <begin position="292"/>
        <end position="373"/>
    </location>
</feature>
<sequence length="500" mass="58381">MPTTKTLTIKQERNLQRAIEYILNPEKTKNQTLTSGYKLNAVNNAFFEMSLTRRLATNIKGQSNKKTTEEVLARHIIQSFDPADNLTPEEVHEIGRQTALEFLGEDYEFVIATHVDKDHLHNHIIFNATSTVDLKKFRWQKRTTADLRYISDKVADYHGASILQSAKRNSYAKYQEYRRKNAYRVEITERLNFLLNHSISWEDFLVKAKLLNLAVDPNHKSKEYGKVINYKLLDLPQERPARDYTLNKKRRSYNEEKIRERTSKNDPKAVYGVLEIAQKYEEQKKEKEELPDLTFIIEPCQIEKDTMTGIYVEIAYGRYETGIVKIPDFMLEKKEDGRYEAHFNYKDTFYFLSDDSIKKNKFVKGSSLASYLSGENGLFPKRKNSAIQNVREMVAALNILSARQVSSEQVPKILGQDFYDNYEIVQEARSTLNDKLYRSNEKLKFDPTNQELKEKVKALHAEKNDLEKQVKIFEKQLKTYDAALNILTEKTFSNQAEIDK</sequence>
<evidence type="ECO:0000256" key="1">
    <source>
        <dbReference type="SAM" id="Coils"/>
    </source>
</evidence>
<dbReference type="InterPro" id="IPR048299">
    <property type="entry name" value="LtrB_central"/>
</dbReference>
<dbReference type="InterPro" id="IPR005094">
    <property type="entry name" value="Endonuclease_MobA/VirD2"/>
</dbReference>
<comment type="caution">
    <text evidence="4">The sequence shown here is derived from an EMBL/GenBank/DDBJ whole genome shotgun (WGS) entry which is preliminary data.</text>
</comment>
<accession>A0ABD4HMT9</accession>
<evidence type="ECO:0000259" key="3">
    <source>
        <dbReference type="Pfam" id="PF20874"/>
    </source>
</evidence>
<reference evidence="4 5" key="1">
    <citation type="submission" date="2020-06" db="EMBL/GenBank/DDBJ databases">
        <title>Crossreactivity between MHC class I-restricted antigens from cancer cells and an enterococcal bacteriophage.</title>
        <authorList>
            <person name="Fluckiger A."/>
            <person name="Daillere R."/>
            <person name="Sassi M."/>
            <person name="Cattoir V."/>
            <person name="Kroemer G."/>
            <person name="Zitvogel L."/>
        </authorList>
    </citation>
    <scope>NUCLEOTIDE SEQUENCE [LARGE SCALE GENOMIC DNA]</scope>
    <source>
        <strain evidence="4 5">EG4</strain>
    </source>
</reference>
<evidence type="ECO:0000313" key="4">
    <source>
        <dbReference type="EMBL" id="MBA0972807.1"/>
    </source>
</evidence>
<dbReference type="RefSeq" id="WP_176333310.1">
    <property type="nucleotide sequence ID" value="NZ_CAKOCH010000032.1"/>
</dbReference>